<dbReference type="InterPro" id="IPR017871">
    <property type="entry name" value="ABC_transporter-like_CS"/>
</dbReference>
<dbReference type="InterPro" id="IPR003593">
    <property type="entry name" value="AAA+_ATPase"/>
</dbReference>
<feature type="domain" description="ABC transporter" evidence="4">
    <location>
        <begin position="1"/>
        <end position="238"/>
    </location>
</feature>
<evidence type="ECO:0000256" key="2">
    <source>
        <dbReference type="ARBA" id="ARBA00022741"/>
    </source>
</evidence>
<evidence type="ECO:0000313" key="6">
    <source>
        <dbReference type="Proteomes" id="UP000185511"/>
    </source>
</evidence>
<evidence type="ECO:0000259" key="4">
    <source>
        <dbReference type="PROSITE" id="PS50893"/>
    </source>
</evidence>
<dbReference type="SMART" id="SM00382">
    <property type="entry name" value="AAA"/>
    <property type="match status" value="1"/>
</dbReference>
<name>A0AAC9PR31_9PSEU</name>
<protein>
    <submittedName>
        <fullName evidence="5">ABC-type spermidine/putrescine transport system, ATPase component</fullName>
    </submittedName>
</protein>
<dbReference type="InterPro" id="IPR008995">
    <property type="entry name" value="Mo/tungstate-bd_C_term_dom"/>
</dbReference>
<dbReference type="PROSITE" id="PS00211">
    <property type="entry name" value="ABC_TRANSPORTER_1"/>
    <property type="match status" value="1"/>
</dbReference>
<sequence>MTLDARLIVRRDTGFRLDLALRVRPGEVVALLGPNGAGKTTALRALAGLLPVDEGRIELAGEVVDEPGRPDRFVPPERRNLGVVFQDHRLFGHLSALENVAFGPRARGVRRRVARASAMEWLGRLGLAELARRLPARLSGGQAQRVALARALAVRPGLLLLDEPTAALDAGSRLAVRAELSRQLADFDGCAVLVTHDPLDAMALATRLVVLEAGSVVQDGTPAEVATRPRTDYVAALVGLNLCRGTVDGADVEIEGFGRVAQAGGRSETGSVLVAFPPAAVTLHREAVPCSRPVTVAEVAAGGIGVRVRLADPPGISADVTPAAMAELGLAAGARLWAAVRPDEVRCYPP</sequence>
<evidence type="ECO:0000313" key="5">
    <source>
        <dbReference type="EMBL" id="APU13670.1"/>
    </source>
</evidence>
<dbReference type="Gene3D" id="2.40.50.100">
    <property type="match status" value="1"/>
</dbReference>
<dbReference type="PROSITE" id="PS50893">
    <property type="entry name" value="ABC_TRANSPORTER_2"/>
    <property type="match status" value="1"/>
</dbReference>
<keyword evidence="6" id="KW-1185">Reference proteome</keyword>
<dbReference type="GO" id="GO:0005524">
    <property type="term" value="F:ATP binding"/>
    <property type="evidence" value="ECO:0007669"/>
    <property type="project" value="UniProtKB-KW"/>
</dbReference>
<keyword evidence="1" id="KW-0813">Transport</keyword>
<dbReference type="RefSeq" id="WP_075743545.1">
    <property type="nucleotide sequence ID" value="NZ_CP016076.1"/>
</dbReference>
<organism evidence="5 6">
    <name type="scientific">Actinoalloteichus fjordicus</name>
    <dbReference type="NCBI Taxonomy" id="1612552"/>
    <lineage>
        <taxon>Bacteria</taxon>
        <taxon>Bacillati</taxon>
        <taxon>Actinomycetota</taxon>
        <taxon>Actinomycetes</taxon>
        <taxon>Pseudonocardiales</taxon>
        <taxon>Pseudonocardiaceae</taxon>
        <taxon>Actinoalloteichus</taxon>
    </lineage>
</organism>
<dbReference type="KEGG" id="acad:UA74_08010"/>
<dbReference type="InterPro" id="IPR005116">
    <property type="entry name" value="Transp-assoc_OB_typ1"/>
</dbReference>
<dbReference type="SUPFAM" id="SSF52540">
    <property type="entry name" value="P-loop containing nucleoside triphosphate hydrolases"/>
    <property type="match status" value="1"/>
</dbReference>
<dbReference type="PANTHER" id="PTHR42781:SF4">
    <property type="entry name" value="SPERMIDINE_PUTRESCINE IMPORT ATP-BINDING PROTEIN POTA"/>
    <property type="match status" value="1"/>
</dbReference>
<dbReference type="InterPro" id="IPR027417">
    <property type="entry name" value="P-loop_NTPase"/>
</dbReference>
<evidence type="ECO:0000256" key="3">
    <source>
        <dbReference type="ARBA" id="ARBA00022840"/>
    </source>
</evidence>
<dbReference type="InterPro" id="IPR003439">
    <property type="entry name" value="ABC_transporter-like_ATP-bd"/>
</dbReference>
<dbReference type="Pfam" id="PF00005">
    <property type="entry name" value="ABC_tran"/>
    <property type="match status" value="1"/>
</dbReference>
<reference evidence="6" key="1">
    <citation type="submission" date="2016-06" db="EMBL/GenBank/DDBJ databases">
        <title>Complete genome sequence of Actinoalloteichus fjordicus DSM 46855 (=ADI127-17), type strain of the new species Actinoalloteichus fjordicus.</title>
        <authorList>
            <person name="Ruckert C."/>
            <person name="Nouioui I."/>
            <person name="Willmese J."/>
            <person name="van Wezel G."/>
            <person name="Klenk H.-P."/>
            <person name="Kalinowski J."/>
            <person name="Zotchev S.B."/>
        </authorList>
    </citation>
    <scope>NUCLEOTIDE SEQUENCE [LARGE SCALE GENOMIC DNA]</scope>
    <source>
        <strain evidence="6">ADI127-7</strain>
    </source>
</reference>
<dbReference type="AlphaFoldDB" id="A0AAC9PR31"/>
<dbReference type="PANTHER" id="PTHR42781">
    <property type="entry name" value="SPERMIDINE/PUTRESCINE IMPORT ATP-BINDING PROTEIN POTA"/>
    <property type="match status" value="1"/>
</dbReference>
<gene>
    <name evidence="5" type="ORF">UA74_08010</name>
</gene>
<dbReference type="EMBL" id="CP016076">
    <property type="protein sequence ID" value="APU13670.1"/>
    <property type="molecule type" value="Genomic_DNA"/>
</dbReference>
<keyword evidence="2" id="KW-0547">Nucleotide-binding</keyword>
<dbReference type="InterPro" id="IPR050093">
    <property type="entry name" value="ABC_SmlMolc_Importer"/>
</dbReference>
<proteinExistence type="predicted"/>
<dbReference type="Pfam" id="PF03459">
    <property type="entry name" value="TOBE"/>
    <property type="match status" value="1"/>
</dbReference>
<keyword evidence="3" id="KW-0067">ATP-binding</keyword>
<dbReference type="GO" id="GO:0016887">
    <property type="term" value="F:ATP hydrolysis activity"/>
    <property type="evidence" value="ECO:0007669"/>
    <property type="project" value="InterPro"/>
</dbReference>
<dbReference type="SUPFAM" id="SSF50331">
    <property type="entry name" value="MOP-like"/>
    <property type="match status" value="1"/>
</dbReference>
<dbReference type="Proteomes" id="UP000185511">
    <property type="component" value="Chromosome"/>
</dbReference>
<evidence type="ECO:0000256" key="1">
    <source>
        <dbReference type="ARBA" id="ARBA00022448"/>
    </source>
</evidence>
<accession>A0AAC9PR31</accession>
<dbReference type="Gene3D" id="3.40.50.300">
    <property type="entry name" value="P-loop containing nucleotide triphosphate hydrolases"/>
    <property type="match status" value="1"/>
</dbReference>